<evidence type="ECO:0000256" key="1">
    <source>
        <dbReference type="ARBA" id="ARBA00009437"/>
    </source>
</evidence>
<dbReference type="GO" id="GO:0003700">
    <property type="term" value="F:DNA-binding transcription factor activity"/>
    <property type="evidence" value="ECO:0007669"/>
    <property type="project" value="InterPro"/>
</dbReference>
<evidence type="ECO:0000256" key="2">
    <source>
        <dbReference type="ARBA" id="ARBA00023015"/>
    </source>
</evidence>
<dbReference type="GO" id="GO:0003677">
    <property type="term" value="F:DNA binding"/>
    <property type="evidence" value="ECO:0007669"/>
    <property type="project" value="UniProtKB-KW"/>
</dbReference>
<keyword evidence="2" id="KW-0805">Transcription regulation</keyword>
<feature type="domain" description="HTH lysR-type" evidence="5">
    <location>
        <begin position="11"/>
        <end position="68"/>
    </location>
</feature>
<dbReference type="PANTHER" id="PTHR30346">
    <property type="entry name" value="TRANSCRIPTIONAL DUAL REGULATOR HCAR-RELATED"/>
    <property type="match status" value="1"/>
</dbReference>
<dbReference type="Gene3D" id="1.10.10.10">
    <property type="entry name" value="Winged helix-like DNA-binding domain superfamily/Winged helix DNA-binding domain"/>
    <property type="match status" value="1"/>
</dbReference>
<dbReference type="InterPro" id="IPR036390">
    <property type="entry name" value="WH_DNA-bd_sf"/>
</dbReference>
<evidence type="ECO:0000259" key="5">
    <source>
        <dbReference type="PROSITE" id="PS50931"/>
    </source>
</evidence>
<dbReference type="RefSeq" id="WP_182999593.1">
    <property type="nucleotide sequence ID" value="NZ_JABEQJ010000055.1"/>
</dbReference>
<evidence type="ECO:0000313" key="6">
    <source>
        <dbReference type="EMBL" id="MBB2162778.1"/>
    </source>
</evidence>
<comment type="similarity">
    <text evidence="1">Belongs to the LysR transcriptional regulatory family.</text>
</comment>
<keyword evidence="3" id="KW-0238">DNA-binding</keyword>
<dbReference type="AlphaFoldDB" id="A0A7W4NT59"/>
<evidence type="ECO:0000256" key="4">
    <source>
        <dbReference type="ARBA" id="ARBA00023163"/>
    </source>
</evidence>
<dbReference type="Gene3D" id="3.40.190.10">
    <property type="entry name" value="Periplasmic binding protein-like II"/>
    <property type="match status" value="2"/>
</dbReference>
<dbReference type="CDD" id="cd08414">
    <property type="entry name" value="PBP2_LTTR_aromatics_like"/>
    <property type="match status" value="1"/>
</dbReference>
<organism evidence="6 7">
    <name type="scientific">Gluconacetobacter sacchari</name>
    <dbReference type="NCBI Taxonomy" id="92759"/>
    <lineage>
        <taxon>Bacteria</taxon>
        <taxon>Pseudomonadati</taxon>
        <taxon>Pseudomonadota</taxon>
        <taxon>Alphaproteobacteria</taxon>
        <taxon>Acetobacterales</taxon>
        <taxon>Acetobacteraceae</taxon>
        <taxon>Gluconacetobacter</taxon>
    </lineage>
</organism>
<dbReference type="Pfam" id="PF00126">
    <property type="entry name" value="HTH_1"/>
    <property type="match status" value="1"/>
</dbReference>
<dbReference type="InterPro" id="IPR000847">
    <property type="entry name" value="LysR_HTH_N"/>
</dbReference>
<evidence type="ECO:0000256" key="3">
    <source>
        <dbReference type="ARBA" id="ARBA00023125"/>
    </source>
</evidence>
<gene>
    <name evidence="6" type="ORF">HLH48_22020</name>
</gene>
<dbReference type="PANTHER" id="PTHR30346:SF0">
    <property type="entry name" value="HCA OPERON TRANSCRIPTIONAL ACTIVATOR HCAR"/>
    <property type="match status" value="1"/>
</dbReference>
<reference evidence="6 7" key="1">
    <citation type="submission" date="2020-04" db="EMBL/GenBank/DDBJ databases">
        <title>Description of novel Gluconacetobacter.</title>
        <authorList>
            <person name="Sombolestani A."/>
        </authorList>
    </citation>
    <scope>NUCLEOTIDE SEQUENCE [LARGE SCALE GENOMIC DNA]</scope>
    <source>
        <strain evidence="6 7">LMG 19747</strain>
    </source>
</reference>
<evidence type="ECO:0000313" key="7">
    <source>
        <dbReference type="Proteomes" id="UP000589085"/>
    </source>
</evidence>
<dbReference type="SUPFAM" id="SSF53850">
    <property type="entry name" value="Periplasmic binding protein-like II"/>
    <property type="match status" value="1"/>
</dbReference>
<keyword evidence="4" id="KW-0804">Transcription</keyword>
<dbReference type="GO" id="GO:0032993">
    <property type="term" value="C:protein-DNA complex"/>
    <property type="evidence" value="ECO:0007669"/>
    <property type="project" value="TreeGrafter"/>
</dbReference>
<dbReference type="SUPFAM" id="SSF46785">
    <property type="entry name" value="Winged helix' DNA-binding domain"/>
    <property type="match status" value="1"/>
</dbReference>
<dbReference type="InterPro" id="IPR036388">
    <property type="entry name" value="WH-like_DNA-bd_sf"/>
</dbReference>
<dbReference type="PROSITE" id="PS50931">
    <property type="entry name" value="HTH_LYSR"/>
    <property type="match status" value="1"/>
</dbReference>
<accession>A0A7W4NT59</accession>
<protein>
    <submittedName>
        <fullName evidence="6">LysR family transcriptional regulator</fullName>
    </submittedName>
</protein>
<dbReference type="Pfam" id="PF03466">
    <property type="entry name" value="LysR_substrate"/>
    <property type="match status" value="1"/>
</dbReference>
<comment type="caution">
    <text evidence="6">The sequence shown here is derived from an EMBL/GenBank/DDBJ whole genome shotgun (WGS) entry which is preliminary data.</text>
</comment>
<name>A0A7W4NT59_9PROT</name>
<sequence>MFSGNHPGSAYNIRDLRRVILVAEYRSMHRAALQLGLDQTTLSRSVIAVEHAMGIKLFDRSRTGSQVTRDGAEFLSVASGVLVEMDRAVIRLRLRRRGRIGTLRLGVQTSFASGPVADMLDRYEKAYPEVETQITDDTREVLLRELAATRLDAAIVLSRDGVWSNSRALLGHERLMVAMGKSHPLAFRTNLPWPDLSPYVIMIPRKGAGAEILRLVSQHGTETQQLALQDTSIDRLLAMLARRERVSIVTAGAVGLGMEDIVFRPLVSDGEPVLVRHILCWRGEDEDPVVGRFVELAQDYDWDGGSSALSVGL</sequence>
<dbReference type="EMBL" id="JABEQJ010000055">
    <property type="protein sequence ID" value="MBB2162778.1"/>
    <property type="molecule type" value="Genomic_DNA"/>
</dbReference>
<dbReference type="Proteomes" id="UP000589085">
    <property type="component" value="Unassembled WGS sequence"/>
</dbReference>
<dbReference type="InterPro" id="IPR005119">
    <property type="entry name" value="LysR_subst-bd"/>
</dbReference>
<proteinExistence type="inferred from homology"/>